<keyword evidence="2" id="KW-1185">Reference proteome</keyword>
<sequence length="247" mass="25551">MSTAADPGDGVSRLRALHRGRDAGDPLVLPGPWDAASAQIFAEAGFEALATPSHGVAASLGHADGETPADEMFAAVARIVRAVEVPVTADIERGYGLPPGRIVERLLEAGAAGCNLEDSEGGEMAAPERQAEFLSAVVTAARGRLLVNARIDSYLRDVPDPLADALARARLYAEAGAECVYPIGAPLADIRVLARELETPVNALATVDGPAPRELGAAGARRITFGGGLMVRASAAVRDMARELRGT</sequence>
<reference evidence="2" key="1">
    <citation type="journal article" date="2019" name="Int. J. Syst. Evol. Microbiol.">
        <title>The Global Catalogue of Microorganisms (GCM) 10K type strain sequencing project: providing services to taxonomists for standard genome sequencing and annotation.</title>
        <authorList>
            <consortium name="The Broad Institute Genomics Platform"/>
            <consortium name="The Broad Institute Genome Sequencing Center for Infectious Disease"/>
            <person name="Wu L."/>
            <person name="Ma J."/>
        </authorList>
    </citation>
    <scope>NUCLEOTIDE SEQUENCE [LARGE SCALE GENOMIC DNA]</scope>
    <source>
        <strain evidence="2">CGMCC 4.7357</strain>
    </source>
</reference>
<evidence type="ECO:0000313" key="2">
    <source>
        <dbReference type="Proteomes" id="UP001595997"/>
    </source>
</evidence>
<protein>
    <submittedName>
        <fullName evidence="1">Isocitrate lyase/phosphoenolpyruvate mutase family protein</fullName>
    </submittedName>
</protein>
<dbReference type="RefSeq" id="WP_386440769.1">
    <property type="nucleotide sequence ID" value="NZ_JBHSFH010000002.1"/>
</dbReference>
<dbReference type="GO" id="GO:0016829">
    <property type="term" value="F:lyase activity"/>
    <property type="evidence" value="ECO:0007669"/>
    <property type="project" value="UniProtKB-KW"/>
</dbReference>
<dbReference type="InterPro" id="IPR039556">
    <property type="entry name" value="ICL/PEPM"/>
</dbReference>
<dbReference type="CDD" id="cd00377">
    <property type="entry name" value="ICL_PEPM"/>
    <property type="match status" value="1"/>
</dbReference>
<dbReference type="SUPFAM" id="SSF51621">
    <property type="entry name" value="Phosphoenolpyruvate/pyruvate domain"/>
    <property type="match status" value="1"/>
</dbReference>
<evidence type="ECO:0000313" key="1">
    <source>
        <dbReference type="EMBL" id="MFC4492720.1"/>
    </source>
</evidence>
<organism evidence="1 2">
    <name type="scientific">Streptomyces ovatisporus</name>
    <dbReference type="NCBI Taxonomy" id="1128682"/>
    <lineage>
        <taxon>Bacteria</taxon>
        <taxon>Bacillati</taxon>
        <taxon>Actinomycetota</taxon>
        <taxon>Actinomycetes</taxon>
        <taxon>Kitasatosporales</taxon>
        <taxon>Streptomycetaceae</taxon>
        <taxon>Streptomyces</taxon>
    </lineage>
</organism>
<dbReference type="EMBL" id="JBHSFH010000002">
    <property type="protein sequence ID" value="MFC4492720.1"/>
    <property type="molecule type" value="Genomic_DNA"/>
</dbReference>
<dbReference type="PANTHER" id="PTHR42905:SF16">
    <property type="entry name" value="CARBOXYPHOSPHONOENOLPYRUVATE PHOSPHONOMUTASE-LIKE PROTEIN (AFU_ORTHOLOGUE AFUA_5G07230)"/>
    <property type="match status" value="1"/>
</dbReference>
<comment type="caution">
    <text evidence="1">The sequence shown here is derived from an EMBL/GenBank/DDBJ whole genome shotgun (WGS) entry which is preliminary data.</text>
</comment>
<dbReference type="InterPro" id="IPR040442">
    <property type="entry name" value="Pyrv_kinase-like_dom_sf"/>
</dbReference>
<dbReference type="Pfam" id="PF13714">
    <property type="entry name" value="PEP_mutase"/>
    <property type="match status" value="1"/>
</dbReference>
<accession>A0ABV9A1I5</accession>
<dbReference type="InterPro" id="IPR015813">
    <property type="entry name" value="Pyrv/PenolPyrv_kinase-like_dom"/>
</dbReference>
<proteinExistence type="predicted"/>
<gene>
    <name evidence="1" type="ORF">ACFPA8_01030</name>
</gene>
<keyword evidence="1" id="KW-0456">Lyase</keyword>
<dbReference type="PANTHER" id="PTHR42905">
    <property type="entry name" value="PHOSPHOENOLPYRUVATE CARBOXYLASE"/>
    <property type="match status" value="1"/>
</dbReference>
<name>A0ABV9A1I5_9ACTN</name>
<dbReference type="Proteomes" id="UP001595997">
    <property type="component" value="Unassembled WGS sequence"/>
</dbReference>
<dbReference type="Gene3D" id="3.20.20.60">
    <property type="entry name" value="Phosphoenolpyruvate-binding domains"/>
    <property type="match status" value="1"/>
</dbReference>